<dbReference type="AlphaFoldDB" id="A0A4P9XBE3"/>
<protein>
    <submittedName>
        <fullName evidence="1">Uncharacterized protein</fullName>
    </submittedName>
</protein>
<sequence>MISLASSQSTVAVALAAHATHLINGPAVAAPSLPAVAATPRAPIHDTADAHRTTRLAPLTAADGHAAAVALIALFARTAEAASAMAGPSPGTIDHDGAAANRHGATDRFPQLRLPMIGPDHQPVETLAQAIACMGTGGKAAPTSQHVLLLRHLAQRYVGGLPAEEHASLPGFMQRLRSLLQKERKRKSPTADCGDRLAAAAADWIRSILYFHKRDVLASQQCGFETVNDYIMGYVERYAQCTQLLELDLMPITRVILQHQSDIMIMLKNHDEVTRTNQGVADITIPVRTRLKAVTRYPKRAIHHIIEKEARAQQQQQQQQLKGSSLNLSRTLSTLTGSVSLETSLNEVGLSAAVAHEHISREMAAVIYVFSRGRRGMSITAQIIGMAHHMPLEETEALLRSLHNFDTWSDLYVDAHLVEWLLRVALSTNAPLSHLAWNKIDTLLKGNQFRQYVPQFWPHFTAICQFTLTAIRISDTRENIVPEMLTVVTRILEGTPENDFVSKHSEVLGEIIRRSMDIEEAVLERSASLVRYDVKRLGLILMNFAYLRDATKRFECYDLMTLVNVLAVAVFDDRPADVRRVLLQMRTESAYFYLFKILDNSGYTREETERRAALFSYVPDAMLGLIATPARCRSEHKRTVTLIDACICECRNAEISLNAFLTPARINVVFDLIEKAPSPDVFSRLLMFLAVLGNGSTIVAQIAHERRILTFIVNQFRSVWPDRLNNMEPFIECMWSMARGNEILRSEFLSTGVVFLLLRATSESTSERRQKLLIRCLTDLAEDEAVRRQIFSWRAECDSTFTIYNLVVKIWSRRAQDDAVHLAELQWLEVARGALVSDSPSRALSKMGSSVSIGSSVNSASATSIGTAGARFRRMAQVMSTMTHRLRQRDDEFDTEGRTHMLGQDDSILTALYLFALRLGVDGVTLSPPENAIVTELMQQNDMRTQQEWMQVEREILRVVGQPTAMDTEFLSLRQAAFISRKAMGVKFEKLVKGYAHQREMDAHADFVQRFIAPPGLGMATVDKRP</sequence>
<organism evidence="1 2">
    <name type="scientific">Caulochytrium protostelioides</name>
    <dbReference type="NCBI Taxonomy" id="1555241"/>
    <lineage>
        <taxon>Eukaryota</taxon>
        <taxon>Fungi</taxon>
        <taxon>Fungi incertae sedis</taxon>
        <taxon>Chytridiomycota</taxon>
        <taxon>Chytridiomycota incertae sedis</taxon>
        <taxon>Chytridiomycetes</taxon>
        <taxon>Caulochytriales</taxon>
        <taxon>Caulochytriaceae</taxon>
        <taxon>Caulochytrium</taxon>
    </lineage>
</organism>
<dbReference type="Proteomes" id="UP000274922">
    <property type="component" value="Unassembled WGS sequence"/>
</dbReference>
<name>A0A4P9XBE3_9FUNG</name>
<evidence type="ECO:0000313" key="2">
    <source>
        <dbReference type="Proteomes" id="UP000274922"/>
    </source>
</evidence>
<dbReference type="SUPFAM" id="SSF48371">
    <property type="entry name" value="ARM repeat"/>
    <property type="match status" value="1"/>
</dbReference>
<dbReference type="EMBL" id="ML014137">
    <property type="protein sequence ID" value="RKP02695.1"/>
    <property type="molecule type" value="Genomic_DNA"/>
</dbReference>
<dbReference type="InterPro" id="IPR016024">
    <property type="entry name" value="ARM-type_fold"/>
</dbReference>
<accession>A0A4P9XBE3</accession>
<keyword evidence="2" id="KW-1185">Reference proteome</keyword>
<reference evidence="2" key="1">
    <citation type="journal article" date="2018" name="Nat. Microbiol.">
        <title>Leveraging single-cell genomics to expand the fungal tree of life.</title>
        <authorList>
            <person name="Ahrendt S.R."/>
            <person name="Quandt C.A."/>
            <person name="Ciobanu D."/>
            <person name="Clum A."/>
            <person name="Salamov A."/>
            <person name="Andreopoulos B."/>
            <person name="Cheng J.F."/>
            <person name="Woyke T."/>
            <person name="Pelin A."/>
            <person name="Henrissat B."/>
            <person name="Reynolds N.K."/>
            <person name="Benny G.L."/>
            <person name="Smith M.E."/>
            <person name="James T.Y."/>
            <person name="Grigoriev I.V."/>
        </authorList>
    </citation>
    <scope>NUCLEOTIDE SEQUENCE [LARGE SCALE GENOMIC DNA]</scope>
    <source>
        <strain evidence="2">ATCC 52028</strain>
    </source>
</reference>
<gene>
    <name evidence="1" type="ORF">CXG81DRAFT_17665</name>
</gene>
<proteinExistence type="predicted"/>
<evidence type="ECO:0000313" key="1">
    <source>
        <dbReference type="EMBL" id="RKP02695.1"/>
    </source>
</evidence>